<evidence type="ECO:0000256" key="2">
    <source>
        <dbReference type="ARBA" id="ARBA00005712"/>
    </source>
</evidence>
<protein>
    <submittedName>
        <fullName evidence="8">ATP synthase F0F1 subunit epsilon</fullName>
    </submittedName>
</protein>
<evidence type="ECO:0000313" key="8">
    <source>
        <dbReference type="EMBL" id="KST69874.1"/>
    </source>
</evidence>
<comment type="caution">
    <text evidence="8">The sequence shown here is derived from an EMBL/GenBank/DDBJ whole genome shotgun (WGS) entry which is preliminary data.</text>
</comment>
<evidence type="ECO:0000256" key="1">
    <source>
        <dbReference type="ARBA" id="ARBA00004184"/>
    </source>
</evidence>
<dbReference type="InterPro" id="IPR024037">
    <property type="entry name" value="Alt_ATP_synth_F1_esu"/>
</dbReference>
<name>A0A0V7ZZF6_9CYAN</name>
<dbReference type="OrthoDB" id="9804110at2"/>
<dbReference type="NCBIfam" id="TIGR03166">
    <property type="entry name" value="alt_F1F0_F1_eps"/>
    <property type="match status" value="1"/>
</dbReference>
<dbReference type="Proteomes" id="UP000053372">
    <property type="component" value="Unassembled WGS sequence"/>
</dbReference>
<evidence type="ECO:0000256" key="3">
    <source>
        <dbReference type="ARBA" id="ARBA00022448"/>
    </source>
</evidence>
<keyword evidence="4" id="KW-0406">Ion transport</keyword>
<dbReference type="Gene3D" id="2.60.15.10">
    <property type="entry name" value="F0F1 ATP synthase delta/epsilon subunit, N-terminal"/>
    <property type="match status" value="1"/>
</dbReference>
<accession>A0A0V7ZZF6</accession>
<dbReference type="CDD" id="cd12152">
    <property type="entry name" value="F1-ATPase_delta"/>
    <property type="match status" value="1"/>
</dbReference>
<dbReference type="NCBIfam" id="NF004871">
    <property type="entry name" value="PRK06228.1"/>
    <property type="match status" value="1"/>
</dbReference>
<keyword evidence="5" id="KW-0472">Membrane</keyword>
<comment type="similarity">
    <text evidence="2">Belongs to the ATPase epsilon chain family.</text>
</comment>
<proteinExistence type="inferred from homology"/>
<dbReference type="AlphaFoldDB" id="A0A0V7ZZF6"/>
<comment type="subcellular location">
    <subcellularLocation>
        <location evidence="1">Endomembrane system</location>
        <topology evidence="1">Peripheral membrane protein</topology>
    </subcellularLocation>
</comment>
<dbReference type="Pfam" id="PF02823">
    <property type="entry name" value="ATP-synt_DE_N"/>
    <property type="match status" value="1"/>
</dbReference>
<evidence type="ECO:0000313" key="9">
    <source>
        <dbReference type="Proteomes" id="UP000053372"/>
    </source>
</evidence>
<reference evidence="8 9" key="1">
    <citation type="journal article" date="2015" name="Genome Announc.">
        <title>Draft Genome of the Euendolithic (true boring) Cyanobacterium Mastigocoleus testarum strain BC008.</title>
        <authorList>
            <person name="Guida B.S."/>
            <person name="Garcia-Pichel F."/>
        </authorList>
    </citation>
    <scope>NUCLEOTIDE SEQUENCE [LARGE SCALE GENOMIC DNA]</scope>
    <source>
        <strain evidence="8 9">BC008</strain>
    </source>
</reference>
<dbReference type="GO" id="GO:0046933">
    <property type="term" value="F:proton-transporting ATP synthase activity, rotational mechanism"/>
    <property type="evidence" value="ECO:0007669"/>
    <property type="project" value="InterPro"/>
</dbReference>
<dbReference type="InterPro" id="IPR020546">
    <property type="entry name" value="ATP_synth_F1_dsu/esu_N"/>
</dbReference>
<dbReference type="InterPro" id="IPR001469">
    <property type="entry name" value="ATP_synth_F1_dsu/esu"/>
</dbReference>
<dbReference type="RefSeq" id="WP_027842640.1">
    <property type="nucleotide sequence ID" value="NZ_LMTZ01000012.1"/>
</dbReference>
<keyword evidence="3" id="KW-0813">Transport</keyword>
<dbReference type="GO" id="GO:0045259">
    <property type="term" value="C:proton-transporting ATP synthase complex"/>
    <property type="evidence" value="ECO:0007669"/>
    <property type="project" value="UniProtKB-KW"/>
</dbReference>
<feature type="domain" description="ATP synthase F1 complex delta/epsilon subunit N-terminal" evidence="7">
    <location>
        <begin position="1"/>
        <end position="80"/>
    </location>
</feature>
<evidence type="ECO:0000259" key="7">
    <source>
        <dbReference type="Pfam" id="PF02823"/>
    </source>
</evidence>
<dbReference type="InterPro" id="IPR036771">
    <property type="entry name" value="ATPsynth_dsu/esu_N"/>
</dbReference>
<evidence type="ECO:0000256" key="5">
    <source>
        <dbReference type="ARBA" id="ARBA00023136"/>
    </source>
</evidence>
<keyword evidence="6" id="KW-0139">CF(1)</keyword>
<keyword evidence="6" id="KW-0066">ATP synthesis</keyword>
<sequence length="129" mass="14169">MKLKVLLPTEILIEEVVSKITAEAENDSFCLLANHVDFVAGLVPGLLFFELEDGKEVFLAIDEGILVKCGSQVLVSVRNAIKGNDLETLKNTIAQEFRSLDEREKMTRSALAKLEASFVRGFLEVGGKS</sequence>
<dbReference type="SUPFAM" id="SSF51344">
    <property type="entry name" value="Epsilon subunit of F1F0-ATP synthase N-terminal domain"/>
    <property type="match status" value="1"/>
</dbReference>
<organism evidence="8 9">
    <name type="scientific">Mastigocoleus testarum BC008</name>
    <dbReference type="NCBI Taxonomy" id="371196"/>
    <lineage>
        <taxon>Bacteria</taxon>
        <taxon>Bacillati</taxon>
        <taxon>Cyanobacteriota</taxon>
        <taxon>Cyanophyceae</taxon>
        <taxon>Nostocales</taxon>
        <taxon>Hapalosiphonaceae</taxon>
        <taxon>Mastigocoleus</taxon>
    </lineage>
</organism>
<gene>
    <name evidence="8" type="ORF">BC008_05410</name>
</gene>
<dbReference type="EMBL" id="LMTZ01000012">
    <property type="protein sequence ID" value="KST69874.1"/>
    <property type="molecule type" value="Genomic_DNA"/>
</dbReference>
<keyword evidence="9" id="KW-1185">Reference proteome</keyword>
<evidence type="ECO:0000256" key="4">
    <source>
        <dbReference type="ARBA" id="ARBA00023065"/>
    </source>
</evidence>
<dbReference type="GO" id="GO:0012505">
    <property type="term" value="C:endomembrane system"/>
    <property type="evidence" value="ECO:0007669"/>
    <property type="project" value="UniProtKB-SubCell"/>
</dbReference>
<evidence type="ECO:0000256" key="6">
    <source>
        <dbReference type="ARBA" id="ARBA00023196"/>
    </source>
</evidence>